<dbReference type="RefSeq" id="WP_038986697.1">
    <property type="nucleotide sequence ID" value="NZ_FNYS01000003.1"/>
</dbReference>
<sequence>MIKFNKETQQLEINDNYKGRLTSSRIMSTSILVLGAVRLYTANWQMPNEMDYVFCIVVATFLYITVKNFLINTSIDKIDKHNIKYVKMPKGLATKAVVRLNNRKVRDVYGLKTVEAKNAFRKVLSDAKIKVVN</sequence>
<protein>
    <submittedName>
        <fullName evidence="2">Uncharacterized protein</fullName>
    </submittedName>
</protein>
<reference evidence="2 4" key="1">
    <citation type="submission" date="2016-01" db="EMBL/GenBank/DDBJ databases">
        <title>Whole genome sequencing of Myroides marinus L41.</title>
        <authorList>
            <person name="Hong K.W."/>
        </authorList>
    </citation>
    <scope>NUCLEOTIDE SEQUENCE [LARGE SCALE GENOMIC DNA]</scope>
    <source>
        <strain evidence="2 4">L41</strain>
    </source>
</reference>
<dbReference type="Proteomes" id="UP000076630">
    <property type="component" value="Unassembled WGS sequence"/>
</dbReference>
<organism evidence="2 4">
    <name type="scientific">Myroides marinus</name>
    <dbReference type="NCBI Taxonomy" id="703342"/>
    <lineage>
        <taxon>Bacteria</taxon>
        <taxon>Pseudomonadati</taxon>
        <taxon>Bacteroidota</taxon>
        <taxon>Flavobacteriia</taxon>
        <taxon>Flavobacteriales</taxon>
        <taxon>Flavobacteriaceae</taxon>
        <taxon>Myroides</taxon>
    </lineage>
</organism>
<dbReference type="AlphaFoldDB" id="A0A164ATJ3"/>
<feature type="transmembrane region" description="Helical" evidence="1">
    <location>
        <begin position="21"/>
        <end position="40"/>
    </location>
</feature>
<evidence type="ECO:0000313" key="2">
    <source>
        <dbReference type="EMBL" id="KZE84865.1"/>
    </source>
</evidence>
<evidence type="ECO:0000313" key="4">
    <source>
        <dbReference type="Proteomes" id="UP000076630"/>
    </source>
</evidence>
<evidence type="ECO:0000313" key="5">
    <source>
        <dbReference type="Proteomes" id="UP000183077"/>
    </source>
</evidence>
<keyword evidence="4" id="KW-1185">Reference proteome</keyword>
<gene>
    <name evidence="2" type="ORF">AV926_02515</name>
    <name evidence="3" type="ORF">SAMN04488018_103269</name>
</gene>
<dbReference type="EMBL" id="FNYS01000003">
    <property type="protein sequence ID" value="SEI72768.1"/>
    <property type="molecule type" value="Genomic_DNA"/>
</dbReference>
<proteinExistence type="predicted"/>
<feature type="transmembrane region" description="Helical" evidence="1">
    <location>
        <begin position="52"/>
        <end position="70"/>
    </location>
</feature>
<reference evidence="3 5" key="2">
    <citation type="submission" date="2016-10" db="EMBL/GenBank/DDBJ databases">
        <authorList>
            <person name="de Groot N.N."/>
        </authorList>
    </citation>
    <scope>NUCLEOTIDE SEQUENCE [LARGE SCALE GENOMIC DNA]</scope>
    <source>
        <strain evidence="3 5">DSM 23048</strain>
    </source>
</reference>
<keyword evidence="1" id="KW-0472">Membrane</keyword>
<evidence type="ECO:0000256" key="1">
    <source>
        <dbReference type="SAM" id="Phobius"/>
    </source>
</evidence>
<name>A0A164ATJ3_9FLAO</name>
<dbReference type="EMBL" id="LQNU01000002">
    <property type="protein sequence ID" value="KZE84865.1"/>
    <property type="molecule type" value="Genomic_DNA"/>
</dbReference>
<evidence type="ECO:0000313" key="3">
    <source>
        <dbReference type="EMBL" id="SEI72768.1"/>
    </source>
</evidence>
<keyword evidence="1" id="KW-1133">Transmembrane helix</keyword>
<dbReference type="Proteomes" id="UP000183077">
    <property type="component" value="Unassembled WGS sequence"/>
</dbReference>
<accession>A0A164ATJ3</accession>
<dbReference type="OrthoDB" id="1453628at2"/>
<dbReference type="GeneID" id="82256395"/>
<keyword evidence="1" id="KW-0812">Transmembrane</keyword>